<dbReference type="Gene3D" id="2.160.20.20">
    <property type="match status" value="1"/>
</dbReference>
<feature type="signal peptide" evidence="1">
    <location>
        <begin position="1"/>
        <end position="24"/>
    </location>
</feature>
<dbReference type="eggNOG" id="COG3210">
    <property type="taxonomic scope" value="Bacteria"/>
</dbReference>
<dbReference type="InterPro" id="IPR036709">
    <property type="entry name" value="Autotransporte_beta_dom_sf"/>
</dbReference>
<dbReference type="InterPro" id="IPR005546">
    <property type="entry name" value="Autotransporte_beta"/>
</dbReference>
<accession>D1AKM8</accession>
<protein>
    <submittedName>
        <fullName evidence="3">Outer membrane autotransporter barrel domain protein</fullName>
    </submittedName>
</protein>
<dbReference type="eggNOG" id="COG4625">
    <property type="taxonomic scope" value="Bacteria"/>
</dbReference>
<reference evidence="4" key="1">
    <citation type="submission" date="2009-09" db="EMBL/GenBank/DDBJ databases">
        <title>The complete chromosome of Sebaldella termitidis ATCC 33386.</title>
        <authorList>
            <consortium name="US DOE Joint Genome Institute (JGI-PGF)"/>
            <person name="Lucas S."/>
            <person name="Copeland A."/>
            <person name="Lapidus A."/>
            <person name="Glavina del Rio T."/>
            <person name="Dalin E."/>
            <person name="Tice H."/>
            <person name="Bruce D."/>
            <person name="Goodwin L."/>
            <person name="Pitluck S."/>
            <person name="Kyrpides N."/>
            <person name="Mavromatis K."/>
            <person name="Ivanova N."/>
            <person name="Mikhailova N."/>
            <person name="Sims D."/>
            <person name="Meincke L."/>
            <person name="Brettin T."/>
            <person name="Detter J.C."/>
            <person name="Han C."/>
            <person name="Larimer F."/>
            <person name="Land M."/>
            <person name="Hauser L."/>
            <person name="Markowitz V."/>
            <person name="Cheng J.F."/>
            <person name="Hugenholtz P."/>
            <person name="Woyke T."/>
            <person name="Wu D."/>
            <person name="Eisen J.A."/>
        </authorList>
    </citation>
    <scope>NUCLEOTIDE SEQUENCE [LARGE SCALE GENOMIC DNA]</scope>
    <source>
        <strain evidence="4">ATCC 33386 / NCTC 11300</strain>
    </source>
</reference>
<name>D1AKM8_SEBTE</name>
<dbReference type="Pfam" id="PF03797">
    <property type="entry name" value="Autotransporter"/>
    <property type="match status" value="1"/>
</dbReference>
<dbReference type="InterPro" id="IPR012332">
    <property type="entry name" value="Autotransporter_pectin_lyase_C"/>
</dbReference>
<evidence type="ECO:0000259" key="2">
    <source>
        <dbReference type="PROSITE" id="PS51208"/>
    </source>
</evidence>
<dbReference type="InterPro" id="IPR006626">
    <property type="entry name" value="PbH1"/>
</dbReference>
<sequence length="2229" mass="233845">MKKNKKLLVSFLALNAMASSYAPASGISSAKYDRMYNSIVKNMETSKSNEKTYQTIEKILKQKNKELKDLYLQNDYIVKPEYLEWQVFFAGFYDEYNEGRDNSSENALYHSKVTGYYDTTGSHIVTSGFKDGTAGKPYKELQQPKEINLGVNIPINVTNRNFSDFNVKPNSGPTVSGSFNTVIIPSPSLTPLVSMSKFQPAELDVNITPPFSVPQLSFQVTGFIQGTSSAFRTTTTSDVMIDNYKEVIADSLTTLITGPGGSFSGNIRYGNGALTTWNSTVARTGVPPALYSSVINQSVTIKGDWQIDHTIAGQTRFVSYNPYAISTTQYLDFSGNLELNNTGGGYLIGLEHQILAGFSSPIPSTTYSMLINSGNIYLNNGTQMIGITLEKEFAYGDFGTPSQTYNLGKIILGSNSSNSIGIDFGAYNDGPLNSDMYTGDIEINGTENYGVRVYDIFSSSQNYFDNVRIHGEKSDSGKYGAGGDGLINIKGNKNIGLSLSKKIGAVGYVDNISNLNLRVDGEQNVGILRNSSFAVLQTNDIELTGIQIKSLTYGDDSIDSILVRSDRYTTIIDASVGARIGSYDTGVTTLGGVITNGIDNILFMANGTGQSASQVGKIVNNADITITNTAKNAKGLVAYNGGWVTNSGVIINNSERVKPIGSNDAGAVGMSVLGSASQGTNSSAGKLLLQNTSTNLSAGVYNEGTFVNAGEIEVYGDKGIGVYSKGAATNTTLSNKLTVSGDNSIALFSDGVVSSNFKIGGLVLNVSGTDAYAFYSKNGGGYSITGNTAVNVGAGSIGFQYVGSGLNAPINPADITNMFNSAGGTLTFNLNPNSYAMVIQNAKINISDLGTFTSIMSAHVVMSGSDKAKVYKGHLEIDEDSSIDSGAVTNVKYRDLLVASSRITLGSGKTLSGTEAGLIGIGQENDSIAGITNTDMSMTNNGTIVLNGVNSTGMYASYGSLNNAAAGIIKVSDNGVGLYGTNGTITENYGKIEFGDNGIGVYGTNITPGSTPTYGTKNISVTNFDSIKSTGINKAYGIVADNDNSGSSHITLNSGSIIDLSSVTNALAGDLVGVYAKNTILNSAGDITVGKNGIAVYAEDSNVTLTGGTINITGDNALGFYLKGSTDFSAAAGTTVNVSGQGVTIFNLNTNPGMIFNNLMTINTSGSGTYTLGSIANGTYYYNDSVALSGNGAMISAKNSMVLFDGGANVSTTGNNNIGIYVDGIYTLPVLPGFTAGIEAENRGTITLNNSSAGLYAIGGTSAYNNGGVISVGNDSTAIYATGSTSNALNSGTLIIGSDSQGIYLKDGQTADNSGMILSRGNRAVGIYTDNVVNPIVNNNLIDLSGNKSIGIYAVGPAKTLINNGTVKIGDSSDVNDPGIGIYTAAPGDIITNNGIIDTGNKSIGIYAEGAAVNQSGTFVIGETGTGIYTKGGIVTLGAGSTISVGQNEAIGVYGTNGTAIHNNSANLSVGNGGYGFVLETNSTLNNNNIINLNGKGTGVYSDGANTVISAPGADINITGDNNIAYFLVNGGTVTNSADINGSSGKSNIGIYAKNGIINNSGIINTGDSVLRYNSDGTIDYDNSGYAVGIYGDGSQINNTGTINIKENGIGIYTRDNTIPVVNQGNINGTGKGATGLFVDNGVIENALGITITISGDDSIGMAANKNGTIINNGNIIMSGNNVTGMFANISSKAVNNGLIDMSGTTGNKSTAFLLGAGSTYENNGTLILGSNATISSVIGISHEIPSLINGGIIQSDGVLAADGISLSIKVNPESVVYQTSVSSGPQFVANGASIVADTLITDKPIIILPGFADGTNANVYKIENAVIASGGNYEFISGSLLWEATPEATGTGANVYMARKAFTDFTDGLWFEDFGTALEENFLGASGDAMQIYNKTAYIKTEEEFRQIMSSLAGEVYANINQREYDIAKAFEDSLHLLQDSSNNTKENVKISVIAGKGKNKEETDGVTGYDYTTTGVLALREVERTYRHTFGYSLGYLHTGFEFKDGNESEEWVDTIQLGVHNKYAANGWQLRNDLTGRASIHNIDRNIDWPSPLGRSEMNGTYETYSITSDNILGKAFGLGKNASIMPYGAFRAMYVTRPAFNENGLEALEVEGNDAWSAKPRAGVELKGMMPLGNRTAWQLKGTLDFAYEYELSDLNEREKARLTAIEDGYHKLAKPQDEKGTFRTKAAIGVEAEDRYGIFLTGEYSTGNDKENDYRAGVILKAVF</sequence>
<dbReference type="RefSeq" id="WP_012861738.1">
    <property type="nucleotide sequence ID" value="NC_013517.1"/>
</dbReference>
<dbReference type="SMART" id="SM00869">
    <property type="entry name" value="Autotransporter"/>
    <property type="match status" value="1"/>
</dbReference>
<evidence type="ECO:0000313" key="3">
    <source>
        <dbReference type="EMBL" id="ACZ09144.1"/>
    </source>
</evidence>
<feature type="domain" description="Autotransporter" evidence="2">
    <location>
        <begin position="1943"/>
        <end position="2229"/>
    </location>
</feature>
<dbReference type="SUPFAM" id="SSF103515">
    <property type="entry name" value="Autotransporter"/>
    <property type="match status" value="1"/>
</dbReference>
<evidence type="ECO:0000313" key="4">
    <source>
        <dbReference type="Proteomes" id="UP000000845"/>
    </source>
</evidence>
<dbReference type="HOGENOM" id="CLU_229799_0_0_0"/>
<organism evidence="3 4">
    <name type="scientific">Sebaldella termitidis (strain ATCC 33386 / NCTC 11300)</name>
    <dbReference type="NCBI Taxonomy" id="526218"/>
    <lineage>
        <taxon>Bacteria</taxon>
        <taxon>Fusobacteriati</taxon>
        <taxon>Fusobacteriota</taxon>
        <taxon>Fusobacteriia</taxon>
        <taxon>Fusobacteriales</taxon>
        <taxon>Leptotrichiaceae</taxon>
        <taxon>Sebaldella</taxon>
    </lineage>
</organism>
<dbReference type="SMART" id="SM00710">
    <property type="entry name" value="PbH1"/>
    <property type="match status" value="9"/>
</dbReference>
<dbReference type="EMBL" id="CP001739">
    <property type="protein sequence ID" value="ACZ09144.1"/>
    <property type="molecule type" value="Genomic_DNA"/>
</dbReference>
<keyword evidence="4" id="KW-1185">Reference proteome</keyword>
<dbReference type="KEGG" id="str:Sterm_2290"/>
<keyword evidence="1" id="KW-0732">Signal</keyword>
<dbReference type="Proteomes" id="UP000000845">
    <property type="component" value="Chromosome"/>
</dbReference>
<gene>
    <name evidence="3" type="ordered locus">Sterm_2290</name>
</gene>
<proteinExistence type="predicted"/>
<dbReference type="InterPro" id="IPR058034">
    <property type="entry name" value="BigA_beta"/>
</dbReference>
<feature type="chain" id="PRO_5003020881" evidence="1">
    <location>
        <begin position="25"/>
        <end position="2229"/>
    </location>
</feature>
<dbReference type="Pfam" id="PF25783">
    <property type="entry name" value="BigA_beta"/>
    <property type="match status" value="1"/>
</dbReference>
<evidence type="ECO:0000256" key="1">
    <source>
        <dbReference type="SAM" id="SignalP"/>
    </source>
</evidence>
<dbReference type="PROSITE" id="PS51208">
    <property type="entry name" value="AUTOTRANSPORTER"/>
    <property type="match status" value="1"/>
</dbReference>
<reference evidence="3 4" key="2">
    <citation type="journal article" date="2010" name="Stand. Genomic Sci.">
        <title>Complete genome sequence of Sebaldella termitidis type strain (NCTC 11300).</title>
        <authorList>
            <person name="Harmon-Smith M."/>
            <person name="Celia L."/>
            <person name="Chertkov O."/>
            <person name="Lapidus A."/>
            <person name="Copeland A."/>
            <person name="Glavina Del Rio T."/>
            <person name="Nolan M."/>
            <person name="Lucas S."/>
            <person name="Tice H."/>
            <person name="Cheng J.F."/>
            <person name="Han C."/>
            <person name="Detter J.C."/>
            <person name="Bruce D."/>
            <person name="Goodwin L."/>
            <person name="Pitluck S."/>
            <person name="Pati A."/>
            <person name="Liolios K."/>
            <person name="Ivanova N."/>
            <person name="Mavromatis K."/>
            <person name="Mikhailova N."/>
            <person name="Chen A."/>
            <person name="Palaniappan K."/>
            <person name="Land M."/>
            <person name="Hauser L."/>
            <person name="Chang Y.J."/>
            <person name="Jeffries C.D."/>
            <person name="Brettin T."/>
            <person name="Goker M."/>
            <person name="Beck B."/>
            <person name="Bristow J."/>
            <person name="Eisen J.A."/>
            <person name="Markowitz V."/>
            <person name="Hugenholtz P."/>
            <person name="Kyrpides N.C."/>
            <person name="Klenk H.P."/>
            <person name="Chen F."/>
        </authorList>
    </citation>
    <scope>NUCLEOTIDE SEQUENCE [LARGE SCALE GENOMIC DNA]</scope>
    <source>
        <strain evidence="4">ATCC 33386 / NCTC 11300</strain>
    </source>
</reference>